<feature type="transmembrane region" description="Helical" evidence="1">
    <location>
        <begin position="21"/>
        <end position="47"/>
    </location>
</feature>
<dbReference type="EMBL" id="SEYY01018646">
    <property type="protein sequence ID" value="KAB7499153.1"/>
    <property type="molecule type" value="Genomic_DNA"/>
</dbReference>
<organism evidence="2 3">
    <name type="scientific">Armadillidium nasatum</name>
    <dbReference type="NCBI Taxonomy" id="96803"/>
    <lineage>
        <taxon>Eukaryota</taxon>
        <taxon>Metazoa</taxon>
        <taxon>Ecdysozoa</taxon>
        <taxon>Arthropoda</taxon>
        <taxon>Crustacea</taxon>
        <taxon>Multicrustacea</taxon>
        <taxon>Malacostraca</taxon>
        <taxon>Eumalacostraca</taxon>
        <taxon>Peracarida</taxon>
        <taxon>Isopoda</taxon>
        <taxon>Oniscidea</taxon>
        <taxon>Crinocheta</taxon>
        <taxon>Armadillidiidae</taxon>
        <taxon>Armadillidium</taxon>
    </lineage>
</organism>
<evidence type="ECO:0000313" key="2">
    <source>
        <dbReference type="EMBL" id="KAB7499153.1"/>
    </source>
</evidence>
<keyword evidence="1" id="KW-1133">Transmembrane helix</keyword>
<dbReference type="OrthoDB" id="1100386at2759"/>
<dbReference type="Proteomes" id="UP000326759">
    <property type="component" value="Unassembled WGS sequence"/>
</dbReference>
<reference evidence="2 3" key="1">
    <citation type="journal article" date="2019" name="PLoS Biol.">
        <title>Sex chromosomes control vertical transmission of feminizing Wolbachia symbionts in an isopod.</title>
        <authorList>
            <person name="Becking T."/>
            <person name="Chebbi M.A."/>
            <person name="Giraud I."/>
            <person name="Moumen B."/>
            <person name="Laverre T."/>
            <person name="Caubet Y."/>
            <person name="Peccoud J."/>
            <person name="Gilbert C."/>
            <person name="Cordaux R."/>
        </authorList>
    </citation>
    <scope>NUCLEOTIDE SEQUENCE [LARGE SCALE GENOMIC DNA]</scope>
    <source>
        <strain evidence="2">ANa2</strain>
        <tissue evidence="2">Whole body excluding digestive tract and cuticle</tissue>
    </source>
</reference>
<protein>
    <submittedName>
        <fullName evidence="2">Uncharacterized protein</fullName>
    </submittedName>
</protein>
<proteinExistence type="predicted"/>
<evidence type="ECO:0000256" key="1">
    <source>
        <dbReference type="SAM" id="Phobius"/>
    </source>
</evidence>
<feature type="non-terminal residue" evidence="2">
    <location>
        <position position="1"/>
    </location>
</feature>
<gene>
    <name evidence="2" type="ORF">Anas_11902</name>
</gene>
<keyword evidence="1" id="KW-0812">Transmembrane</keyword>
<evidence type="ECO:0000313" key="3">
    <source>
        <dbReference type="Proteomes" id="UP000326759"/>
    </source>
</evidence>
<name>A0A5N5SY62_9CRUS</name>
<keyword evidence="1" id="KW-0472">Membrane</keyword>
<feature type="transmembrane region" description="Helical" evidence="1">
    <location>
        <begin position="59"/>
        <end position="82"/>
    </location>
</feature>
<accession>A0A5N5SY62</accession>
<keyword evidence="3" id="KW-1185">Reference proteome</keyword>
<dbReference type="AlphaFoldDB" id="A0A5N5SY62"/>
<comment type="caution">
    <text evidence="2">The sequence shown here is derived from an EMBL/GenBank/DDBJ whole genome shotgun (WGS) entry which is preliminary data.</text>
</comment>
<sequence>LSILELKPFYFSRRKHLIRDYGSFSGGSAVLLIYLAATWSIGFVAYIRYDFDEPDFYPIFQIMNGLSGVILLLCIGISSPRFRRRMFCRSRKNEYEEYNDTNRLVENEVVMDPCEDDLQRTDFEPYDQDLGDDRWMK</sequence>